<evidence type="ECO:0000313" key="1">
    <source>
        <dbReference type="EMBL" id="MEK8051827.1"/>
    </source>
</evidence>
<comment type="caution">
    <text evidence="1">The sequence shown here is derived from an EMBL/GenBank/DDBJ whole genome shotgun (WGS) entry which is preliminary data.</text>
</comment>
<sequence length="126" mass="13668">MQHLCTQVNPSTDPAFRTMGQTLWGADCAGGQAAMAWDWVELAEGLFALADPMAIVTNLRLVDDSGEALPDGETVRHINGIVHGLPWQQAVEQAVVNPVQRVSPPARWFVPRSHAALPRQRVVGGH</sequence>
<name>A0ABU9CMP7_9BURK</name>
<accession>A0ABU9CMP7</accession>
<organism evidence="1 2">
    <name type="scientific">Pseudaquabacterium inlustre</name>
    <dbReference type="NCBI Taxonomy" id="2984192"/>
    <lineage>
        <taxon>Bacteria</taxon>
        <taxon>Pseudomonadati</taxon>
        <taxon>Pseudomonadota</taxon>
        <taxon>Betaproteobacteria</taxon>
        <taxon>Burkholderiales</taxon>
        <taxon>Sphaerotilaceae</taxon>
        <taxon>Pseudaquabacterium</taxon>
    </lineage>
</organism>
<dbReference type="Gene3D" id="3.10.450.610">
    <property type="match status" value="1"/>
</dbReference>
<gene>
    <name evidence="1" type="ORF">AACH10_16365</name>
</gene>
<dbReference type="EMBL" id="JBBUTH010000008">
    <property type="protein sequence ID" value="MEK8051827.1"/>
    <property type="molecule type" value="Genomic_DNA"/>
</dbReference>
<protein>
    <submittedName>
        <fullName evidence="1">Uncharacterized protein</fullName>
    </submittedName>
</protein>
<dbReference type="Proteomes" id="UP001365405">
    <property type="component" value="Unassembled WGS sequence"/>
</dbReference>
<dbReference type="RefSeq" id="WP_341411524.1">
    <property type="nucleotide sequence ID" value="NZ_JBBUTH010000008.1"/>
</dbReference>
<evidence type="ECO:0000313" key="2">
    <source>
        <dbReference type="Proteomes" id="UP001365405"/>
    </source>
</evidence>
<proteinExistence type="predicted"/>
<keyword evidence="2" id="KW-1185">Reference proteome</keyword>
<reference evidence="1 2" key="1">
    <citation type="submission" date="2024-04" db="EMBL/GenBank/DDBJ databases">
        <title>Novel species of the genus Ideonella isolated from streams.</title>
        <authorList>
            <person name="Lu H."/>
        </authorList>
    </citation>
    <scope>NUCLEOTIDE SEQUENCE [LARGE SCALE GENOMIC DNA]</scope>
    <source>
        <strain evidence="1 2">DXS22W</strain>
    </source>
</reference>